<evidence type="ECO:0000259" key="10">
    <source>
        <dbReference type="PROSITE" id="PS51873"/>
    </source>
</evidence>
<reference evidence="11" key="1">
    <citation type="submission" date="2011-07" db="EMBL/GenBank/DDBJ databases">
        <title>The Genome Sequence of Exophiala (Wangiella) dermatitidis NIH/UT8656.</title>
        <authorList>
            <consortium name="The Broad Institute Genome Sequencing Platform"/>
            <person name="Cuomo C."/>
            <person name="Wang Z."/>
            <person name="Hunicke-Smith S."/>
            <person name="Szanislo P.J."/>
            <person name="Earl A."/>
            <person name="Young S.K."/>
            <person name="Zeng Q."/>
            <person name="Gargeya S."/>
            <person name="Fitzgerald M."/>
            <person name="Haas B."/>
            <person name="Abouelleil A."/>
            <person name="Alvarado L."/>
            <person name="Arachchi H.M."/>
            <person name="Berlin A."/>
            <person name="Brown A."/>
            <person name="Chapman S.B."/>
            <person name="Chen Z."/>
            <person name="Dunbar C."/>
            <person name="Freedman E."/>
            <person name="Gearin G."/>
            <person name="Gellesch M."/>
            <person name="Goldberg J."/>
            <person name="Griggs A."/>
            <person name="Gujja S."/>
            <person name="Heiman D."/>
            <person name="Howarth C."/>
            <person name="Larson L."/>
            <person name="Lui A."/>
            <person name="MacDonald P.J.P."/>
            <person name="Montmayeur A."/>
            <person name="Murphy C."/>
            <person name="Neiman D."/>
            <person name="Pearson M."/>
            <person name="Priest M."/>
            <person name="Roberts A."/>
            <person name="Saif S."/>
            <person name="Shea T."/>
            <person name="Shenoy N."/>
            <person name="Sisk P."/>
            <person name="Stolte C."/>
            <person name="Sykes S."/>
            <person name="Wortman J."/>
            <person name="Nusbaum C."/>
            <person name="Birren B."/>
        </authorList>
    </citation>
    <scope>NUCLEOTIDE SEQUENCE</scope>
    <source>
        <strain evidence="11">NIH/UT8656</strain>
    </source>
</reference>
<dbReference type="Pfam" id="PF26191">
    <property type="entry name" value="RING-HC_RBR_RNF216"/>
    <property type="match status" value="1"/>
</dbReference>
<keyword evidence="2" id="KW-0808">Transferase</keyword>
<gene>
    <name evidence="11" type="ORF">HMPREF1120_06998</name>
</gene>
<accession>H6C5K2</accession>
<sequence length="674" mass="75113">MWLYTGSSKRADRTSSASPTTSRRHRTSSSTTSSTTTTRPTSPGSTLAEVLRRNPFRAGSKETVSQIPEEQDASVLLNKDLLVLAEFFPDVKVEVLRELLLRFDGDSRLPICTEQLYKYKSEWAKGRLNVPPRGQDEPIPAHELFRTKQYVDAVKWAVSREFAGLSRSAVEAVLAEVNFSYTDARPILQGLASKSWKVTFTSIFRRKGGQDSVPPSLLDRTRADPQHPKLLASGSEELDKELAALFKQHVVQGRPKGHETDDLELAQALNQREAEEAGALFECQVCYNEVAFEDAAMCTQSEHTICLECVRRTVHEAIFGQGWAKSVDVEHGTLKCLAAASATDTCDGRIAQDLVRRAVLRERSGSETWTRFEDRLAEHNLQQSGLPLLRCPFCSYAEVEQIYDRDTAASARTLTWRLRRPSNVDTFTFILLLELLPALLLLLIPPIILFPNYFATLFYTALAHLALSKRTTRFVCKRPRCGRKSCLKCFKAWHDPHVCHEPLIVSLRTTVEAARTAAVKRTCPRCGTSFVKSSGCNKLTCVCGYSMCYLCRKNIGKAGGGGAGGAAGGGFEGEGYRHFCEHFRPLPGMKCTECDKCDLYQAEDEDLQVLRAGEEAERLWREREGMVGVKGLEDAVGNLAGEENSLWKRVRDGRWTVQGVVDAVVERCVVVTID</sequence>
<keyword evidence="12" id="KW-1185">Reference proteome</keyword>
<evidence type="ECO:0000256" key="4">
    <source>
        <dbReference type="ARBA" id="ARBA00022737"/>
    </source>
</evidence>
<keyword evidence="9" id="KW-1133">Transmembrane helix</keyword>
<dbReference type="InterPro" id="IPR047546">
    <property type="entry name" value="Rcat_RBR_RNF216"/>
</dbReference>
<dbReference type="OrthoDB" id="10009520at2759"/>
<dbReference type="Gene3D" id="1.20.120.1750">
    <property type="match status" value="1"/>
</dbReference>
<keyword evidence="9" id="KW-0812">Transmembrane</keyword>
<feature type="region of interest" description="Disordered" evidence="8">
    <location>
        <begin position="1"/>
        <end position="47"/>
    </location>
</feature>
<dbReference type="SUPFAM" id="SSF57850">
    <property type="entry name" value="RING/U-box"/>
    <property type="match status" value="1"/>
</dbReference>
<dbReference type="EMBL" id="JH226135">
    <property type="protein sequence ID" value="EHY58998.1"/>
    <property type="molecule type" value="Genomic_DNA"/>
</dbReference>
<dbReference type="InterPro" id="IPR051628">
    <property type="entry name" value="LUBAC_E3_Ligases"/>
</dbReference>
<dbReference type="GO" id="GO:0008270">
    <property type="term" value="F:zinc ion binding"/>
    <property type="evidence" value="ECO:0007669"/>
    <property type="project" value="UniProtKB-KW"/>
</dbReference>
<dbReference type="InterPro" id="IPR044066">
    <property type="entry name" value="TRIAD_supradom"/>
</dbReference>
<dbReference type="GO" id="GO:0016740">
    <property type="term" value="F:transferase activity"/>
    <property type="evidence" value="ECO:0007669"/>
    <property type="project" value="UniProtKB-KW"/>
</dbReference>
<keyword evidence="3" id="KW-0479">Metal-binding</keyword>
<evidence type="ECO:0000256" key="1">
    <source>
        <dbReference type="ARBA" id="ARBA00004906"/>
    </source>
</evidence>
<feature type="domain" description="RING-type" evidence="10">
    <location>
        <begin position="279"/>
        <end position="595"/>
    </location>
</feature>
<keyword evidence="4" id="KW-0677">Repeat</keyword>
<dbReference type="Proteomes" id="UP000007304">
    <property type="component" value="Unassembled WGS sequence"/>
</dbReference>
<evidence type="ECO:0000256" key="7">
    <source>
        <dbReference type="ARBA" id="ARBA00022833"/>
    </source>
</evidence>
<evidence type="ECO:0000256" key="3">
    <source>
        <dbReference type="ARBA" id="ARBA00022723"/>
    </source>
</evidence>
<dbReference type="PANTHER" id="PTHR22770:SF42">
    <property type="entry name" value="FINGER PROTEIN (ZIN), PUTATIVE (AFU_ORTHOLOGUE AFUA_4G03910)-RELATED"/>
    <property type="match status" value="1"/>
</dbReference>
<dbReference type="InParanoid" id="H6C5K2"/>
<keyword evidence="5" id="KW-0863">Zinc-finger</keyword>
<proteinExistence type="predicted"/>
<keyword evidence="9" id="KW-0472">Membrane</keyword>
<dbReference type="PROSITE" id="PS51873">
    <property type="entry name" value="TRIAD"/>
    <property type="match status" value="1"/>
</dbReference>
<keyword evidence="6" id="KW-0833">Ubl conjugation pathway</keyword>
<dbReference type="PANTHER" id="PTHR22770">
    <property type="entry name" value="UBIQUITIN CONJUGATING ENZYME 7 INTERACTING PROTEIN-RELATED"/>
    <property type="match status" value="1"/>
</dbReference>
<dbReference type="Pfam" id="PF26200">
    <property type="entry name" value="Rcat_RNF216"/>
    <property type="match status" value="1"/>
</dbReference>
<organism evidence="11 12">
    <name type="scientific">Exophiala dermatitidis (strain ATCC 34100 / CBS 525.76 / NIH/UT8656)</name>
    <name type="common">Black yeast</name>
    <name type="synonym">Wangiella dermatitidis</name>
    <dbReference type="NCBI Taxonomy" id="858893"/>
    <lineage>
        <taxon>Eukaryota</taxon>
        <taxon>Fungi</taxon>
        <taxon>Dikarya</taxon>
        <taxon>Ascomycota</taxon>
        <taxon>Pezizomycotina</taxon>
        <taxon>Eurotiomycetes</taxon>
        <taxon>Chaetothyriomycetidae</taxon>
        <taxon>Chaetothyriales</taxon>
        <taxon>Herpotrichiellaceae</taxon>
        <taxon>Exophiala</taxon>
    </lineage>
</organism>
<dbReference type="Gene3D" id="3.30.40.10">
    <property type="entry name" value="Zinc/RING finger domain, C3HC4 (zinc finger)"/>
    <property type="match status" value="1"/>
</dbReference>
<dbReference type="AlphaFoldDB" id="H6C5K2"/>
<dbReference type="CDD" id="cd20353">
    <property type="entry name" value="Rcat_RBR_RNF216"/>
    <property type="match status" value="1"/>
</dbReference>
<comment type="pathway">
    <text evidence="1">Protein modification; protein ubiquitination.</text>
</comment>
<keyword evidence="7" id="KW-0862">Zinc</keyword>
<dbReference type="GeneID" id="20311637"/>
<evidence type="ECO:0000256" key="5">
    <source>
        <dbReference type="ARBA" id="ARBA00022771"/>
    </source>
</evidence>
<evidence type="ECO:0000256" key="9">
    <source>
        <dbReference type="SAM" id="Phobius"/>
    </source>
</evidence>
<feature type="compositionally biased region" description="Low complexity" evidence="8">
    <location>
        <begin position="28"/>
        <end position="46"/>
    </location>
</feature>
<dbReference type="eggNOG" id="KOG1812">
    <property type="taxonomic scope" value="Eukaryota"/>
</dbReference>
<dbReference type="STRING" id="858893.H6C5K2"/>
<name>H6C5K2_EXODN</name>
<dbReference type="InterPro" id="IPR013083">
    <property type="entry name" value="Znf_RING/FYVE/PHD"/>
</dbReference>
<evidence type="ECO:0000256" key="8">
    <source>
        <dbReference type="SAM" id="MobiDB-lite"/>
    </source>
</evidence>
<evidence type="ECO:0000256" key="2">
    <source>
        <dbReference type="ARBA" id="ARBA00022679"/>
    </source>
</evidence>
<dbReference type="OMA" id="IQIEVFR"/>
<dbReference type="RefSeq" id="XP_009159459.1">
    <property type="nucleotide sequence ID" value="XM_009161211.1"/>
</dbReference>
<protein>
    <recommendedName>
        <fullName evidence="10">RING-type domain-containing protein</fullName>
    </recommendedName>
</protein>
<evidence type="ECO:0000256" key="6">
    <source>
        <dbReference type="ARBA" id="ARBA00022786"/>
    </source>
</evidence>
<feature type="transmembrane region" description="Helical" evidence="9">
    <location>
        <begin position="426"/>
        <end position="444"/>
    </location>
</feature>
<dbReference type="InterPro" id="IPR047544">
    <property type="entry name" value="RING-HC_RBR_RNF216"/>
</dbReference>
<evidence type="ECO:0000313" key="12">
    <source>
        <dbReference type="Proteomes" id="UP000007304"/>
    </source>
</evidence>
<evidence type="ECO:0000313" key="11">
    <source>
        <dbReference type="EMBL" id="EHY58998.1"/>
    </source>
</evidence>
<dbReference type="HOGENOM" id="CLU_017097_0_0_1"/>
<dbReference type="VEuPathDB" id="FungiDB:HMPREF1120_06998"/>